<feature type="compositionally biased region" description="Acidic residues" evidence="6">
    <location>
        <begin position="26"/>
        <end position="38"/>
    </location>
</feature>
<reference evidence="8 9" key="1">
    <citation type="submission" date="2016-05" db="EMBL/GenBank/DDBJ databases">
        <title>Comparative genomics of biotechnologically important yeasts.</title>
        <authorList>
            <consortium name="DOE Joint Genome Institute"/>
            <person name="Riley R."/>
            <person name="Haridas S."/>
            <person name="Wolfe K.H."/>
            <person name="Lopes M.R."/>
            <person name="Hittinger C.T."/>
            <person name="Goker M."/>
            <person name="Salamov A."/>
            <person name="Wisecaver J."/>
            <person name="Long T.M."/>
            <person name="Aerts A.L."/>
            <person name="Barry K."/>
            <person name="Choi C."/>
            <person name="Clum A."/>
            <person name="Coughlan A.Y."/>
            <person name="Deshpande S."/>
            <person name="Douglass A.P."/>
            <person name="Hanson S.J."/>
            <person name="Klenk H.-P."/>
            <person name="LaButti K."/>
            <person name="Lapidus A."/>
            <person name="Lindquist E."/>
            <person name="Lipzen A."/>
            <person name="Meier-kolthoff J.P."/>
            <person name="Ohm R.A."/>
            <person name="Otillar R.P."/>
            <person name="Pangilinan J."/>
            <person name="Peng Y."/>
            <person name="Rokas A."/>
            <person name="Rosa C.A."/>
            <person name="Scheuner C."/>
            <person name="Sibirny A.A."/>
            <person name="Slot J.C."/>
            <person name="Stielow J.B."/>
            <person name="Sun H."/>
            <person name="Kurtzman C.P."/>
            <person name="Blackwell M."/>
            <person name="Grigoriev I.V."/>
            <person name="Jeffries T.W."/>
        </authorList>
    </citation>
    <scope>NUCLEOTIDE SEQUENCE [LARGE SCALE GENOMIC DNA]</scope>
    <source>
        <strain evidence="8 9">NRRL YB-4993</strain>
    </source>
</reference>
<dbReference type="Gene3D" id="2.130.10.10">
    <property type="entry name" value="YVTN repeat-like/Quinoprotein amine dehydrogenase"/>
    <property type="match status" value="1"/>
</dbReference>
<comment type="similarity">
    <text evidence="1 4">Belongs to the VPS41 family.</text>
</comment>
<gene>
    <name evidence="8" type="ORF">METBIDRAFT_45021</name>
</gene>
<dbReference type="GO" id="GO:0032258">
    <property type="term" value="P:cytoplasm to vacuole targeting by the Cvt pathway"/>
    <property type="evidence" value="ECO:0007669"/>
    <property type="project" value="EnsemblFungi"/>
</dbReference>
<dbReference type="Gene3D" id="1.25.40.10">
    <property type="entry name" value="Tetratricopeptide repeat domain"/>
    <property type="match status" value="1"/>
</dbReference>
<dbReference type="RefSeq" id="XP_018710659.1">
    <property type="nucleotide sequence ID" value="XM_018857860.1"/>
</dbReference>
<evidence type="ECO:0000313" key="8">
    <source>
        <dbReference type="EMBL" id="OBA20134.1"/>
    </source>
</evidence>
<dbReference type="GO" id="GO:0034727">
    <property type="term" value="P:piecemeal microautophagy of the nucleus"/>
    <property type="evidence" value="ECO:0007669"/>
    <property type="project" value="EnsemblFungi"/>
</dbReference>
<evidence type="ECO:0000313" key="9">
    <source>
        <dbReference type="Proteomes" id="UP000092555"/>
    </source>
</evidence>
<dbReference type="SUPFAM" id="SSF50978">
    <property type="entry name" value="WD40 repeat-like"/>
    <property type="match status" value="1"/>
</dbReference>
<dbReference type="PROSITE" id="PS50236">
    <property type="entry name" value="CHCR"/>
    <property type="match status" value="1"/>
</dbReference>
<keyword evidence="4" id="KW-0926">Vacuole</keyword>
<dbReference type="GO" id="GO:0031267">
    <property type="term" value="F:small GTPase binding"/>
    <property type="evidence" value="ECO:0007669"/>
    <property type="project" value="EnsemblFungi"/>
</dbReference>
<dbReference type="InterPro" id="IPR057780">
    <property type="entry name" value="Beta-prop_Vps41"/>
</dbReference>
<dbReference type="Pfam" id="PF23411">
    <property type="entry name" value="Beta-prop_Vps41"/>
    <property type="match status" value="1"/>
</dbReference>
<dbReference type="GO" id="GO:0005770">
    <property type="term" value="C:late endosome"/>
    <property type="evidence" value="ECO:0007669"/>
    <property type="project" value="UniProtKB-UniRule"/>
</dbReference>
<dbReference type="GO" id="GO:0042144">
    <property type="term" value="P:vacuole fusion, non-autophagic"/>
    <property type="evidence" value="ECO:0007669"/>
    <property type="project" value="EnsemblFungi"/>
</dbReference>
<comment type="function">
    <text evidence="4">Required for vacuolar assembly and vacuolar traffic.</text>
</comment>
<feature type="region of interest" description="Disordered" evidence="6">
    <location>
        <begin position="1"/>
        <end position="39"/>
    </location>
</feature>
<feature type="repeat" description="CHCR" evidence="5">
    <location>
        <begin position="636"/>
        <end position="779"/>
    </location>
</feature>
<keyword evidence="9" id="KW-1185">Reference proteome</keyword>
<dbReference type="GO" id="GO:0030897">
    <property type="term" value="C:HOPS complex"/>
    <property type="evidence" value="ECO:0007669"/>
    <property type="project" value="UniProtKB-UniRule"/>
</dbReference>
<dbReference type="InterPro" id="IPR000547">
    <property type="entry name" value="Clathrin_H-chain/VPS_repeat"/>
</dbReference>
<dbReference type="EMBL" id="LXTC01000005">
    <property type="protein sequence ID" value="OBA20134.1"/>
    <property type="molecule type" value="Genomic_DNA"/>
</dbReference>
<dbReference type="Proteomes" id="UP000092555">
    <property type="component" value="Unassembled WGS sequence"/>
</dbReference>
<dbReference type="GO" id="GO:0035542">
    <property type="term" value="P:regulation of SNARE complex assembly"/>
    <property type="evidence" value="ECO:0007669"/>
    <property type="project" value="EnsemblFungi"/>
</dbReference>
<dbReference type="InterPro" id="IPR045111">
    <property type="entry name" value="Vps41/Vps8"/>
</dbReference>
<organism evidence="8 9">
    <name type="scientific">Metschnikowia bicuspidata var. bicuspidata NRRL YB-4993</name>
    <dbReference type="NCBI Taxonomy" id="869754"/>
    <lineage>
        <taxon>Eukaryota</taxon>
        <taxon>Fungi</taxon>
        <taxon>Dikarya</taxon>
        <taxon>Ascomycota</taxon>
        <taxon>Saccharomycotina</taxon>
        <taxon>Pichiomycetes</taxon>
        <taxon>Metschnikowiaceae</taxon>
        <taxon>Metschnikowia</taxon>
    </lineage>
</organism>
<dbReference type="AlphaFoldDB" id="A0A1A0H7Q9"/>
<dbReference type="InterPro" id="IPR015943">
    <property type="entry name" value="WD40/YVTN_repeat-like_dom_sf"/>
</dbReference>
<comment type="caution">
    <text evidence="8">The sequence shown here is derived from an EMBL/GenBank/DDBJ whole genome shotgun (WGS) entry which is preliminary data.</text>
</comment>
<dbReference type="InterPro" id="IPR011990">
    <property type="entry name" value="TPR-like_helical_dom_sf"/>
</dbReference>
<protein>
    <recommendedName>
        <fullName evidence="4">Vacuolar protein sorting-associated protein 41</fullName>
    </recommendedName>
</protein>
<evidence type="ECO:0000256" key="1">
    <source>
        <dbReference type="ARBA" id="ARBA00009582"/>
    </source>
</evidence>
<dbReference type="PIRSF" id="PIRSF028921">
    <property type="entry name" value="VPS41"/>
    <property type="match status" value="1"/>
</dbReference>
<sequence length="935" mass="107339">MASTTDNNDSVSISQNSREEKCIEGELSDEEEEEEEEPPLLKYTRLSQLPPNFFKNDPVSTATFSENVFVFGTHSGKILLTKPDFSTIRSFKAHKASIFSLYTDGRFFASGSMDGTIVIGSVSDPKDIVLFDYKRPIHAVVLDKNYQRTRSFIYGGMAGLVIYSSKNWLDQRIETNLDKNNGPITAIYTVDDLVLWMNDKGITVYQTTARQVISVISKPSDSFRSDLYWPRVSFPETDRILIAWGNYVWSLRLHTKGTNGSSTGAGSSVRSRILPSTASLSFRSVPEVKVEVEHVFKVDYLISGISGFNDDQWAVLAYNQPVKHDVSGILVSQCPDLKILSSVDGSTVFEEELSFNGIEGLGLNDYHMLSHIGPSATMYLMLSARDGIIAQQVQLDDRLEWYLERKLFAKAWHMSQHIVSPGRRLDLGVKHLDSLVKNNKWDEAADWLSAILLLDTNSFPEMEALIKEYVIQWNLWGDIFIKSRHVPELTNIIPTDTRWNLKKSLFTNILTYWLEETDSDEMFYQLIDKWDMDLYDVRTVTSSIEHMLEINSEDKTLRQKLCNIYENSLEPSKAVPHLCALKNPNIVEYLDKHHILNMFTSELPEFLELRFDRKSDLETLPIPEVKTKLDPIVDILVERRHEMFPNTIVNLMKDKRLSIVSFMYLERLAAIDELLVKGLENTRIELFSQFDRPKLLPFLMATSTYDISKAIDVCESNAFVDELVYLLGEIGENQRAMSLITEQLDDPVRAIKFAKMRNDAETWNVLLEYSFSKPKFIKALLEMADDQSSNFYSPMTILQNMTTDVHIEGLKESISKVFEDHDMNVIVNQLLLKIVYKRSEEISKNFKEEKLKGFIIMADDPEYKALANIYETIVLILDPSAPSKPKLRLVSQLLSNDKNANTLYTNMRNKSRHIRYIEEEYQKMKANLRDSTKKN</sequence>
<feature type="domain" description="Vps41 beta-propeller" evidence="7">
    <location>
        <begin position="41"/>
        <end position="391"/>
    </location>
</feature>
<name>A0A1A0H7Q9_9ASCO</name>
<dbReference type="PANTHER" id="PTHR12616:SF1">
    <property type="entry name" value="VACUOLAR PROTEIN SORTING-ASSOCIATED PROTEIN 41 HOMOLOG"/>
    <property type="match status" value="1"/>
</dbReference>
<accession>A0A1A0H7Q9</accession>
<dbReference type="GO" id="GO:0099022">
    <property type="term" value="P:vesicle tethering"/>
    <property type="evidence" value="ECO:0007669"/>
    <property type="project" value="EnsemblFungi"/>
</dbReference>
<dbReference type="OrthoDB" id="244107at2759"/>
<dbReference type="FunFam" id="2.130.10.10:FF:000933">
    <property type="entry name" value="Vacuolar protein sorting-associated protein 41"/>
    <property type="match status" value="1"/>
</dbReference>
<dbReference type="GO" id="GO:0006624">
    <property type="term" value="P:vacuolar protein processing"/>
    <property type="evidence" value="ECO:0007669"/>
    <property type="project" value="EnsemblFungi"/>
</dbReference>
<evidence type="ECO:0000256" key="5">
    <source>
        <dbReference type="PROSITE-ProRule" id="PRU01006"/>
    </source>
</evidence>
<comment type="subcellular location">
    <subcellularLocation>
        <location evidence="4">Vacuole</location>
    </subcellularLocation>
</comment>
<dbReference type="GO" id="GO:0035091">
    <property type="term" value="F:phosphatidylinositol binding"/>
    <property type="evidence" value="ECO:0007669"/>
    <property type="project" value="EnsemblFungi"/>
</dbReference>
<dbReference type="InterPro" id="IPR036322">
    <property type="entry name" value="WD40_repeat_dom_sf"/>
</dbReference>
<dbReference type="InterPro" id="IPR016902">
    <property type="entry name" value="Vps41"/>
</dbReference>
<feature type="compositionally biased region" description="Polar residues" evidence="6">
    <location>
        <begin position="1"/>
        <end position="16"/>
    </location>
</feature>
<evidence type="ECO:0000256" key="6">
    <source>
        <dbReference type="SAM" id="MobiDB-lite"/>
    </source>
</evidence>
<dbReference type="STRING" id="869754.A0A1A0H7Q9"/>
<evidence type="ECO:0000256" key="2">
    <source>
        <dbReference type="ARBA" id="ARBA00022448"/>
    </source>
</evidence>
<evidence type="ECO:0000256" key="4">
    <source>
        <dbReference type="PIRNR" id="PIRNR028921"/>
    </source>
</evidence>
<dbReference type="Pfam" id="PF23556">
    <property type="entry name" value="TPR_Vps41"/>
    <property type="match status" value="1"/>
</dbReference>
<dbReference type="GO" id="GO:0009267">
    <property type="term" value="P:cellular response to starvation"/>
    <property type="evidence" value="ECO:0007669"/>
    <property type="project" value="TreeGrafter"/>
</dbReference>
<dbReference type="GO" id="GO:0034058">
    <property type="term" value="P:endosomal vesicle fusion"/>
    <property type="evidence" value="ECO:0007669"/>
    <property type="project" value="UniProtKB-UniRule"/>
</dbReference>
<keyword evidence="2 4" id="KW-0813">Transport</keyword>
<dbReference type="SMART" id="SM00299">
    <property type="entry name" value="CLH"/>
    <property type="match status" value="1"/>
</dbReference>
<proteinExistence type="inferred from homology"/>
<evidence type="ECO:0000256" key="3">
    <source>
        <dbReference type="ARBA" id="ARBA00022927"/>
    </source>
</evidence>
<dbReference type="PANTHER" id="PTHR12616">
    <property type="entry name" value="VACUOLAR PROTEIN SORTING VPS41"/>
    <property type="match status" value="1"/>
</dbReference>
<dbReference type="GeneID" id="30030836"/>
<evidence type="ECO:0000259" key="7">
    <source>
        <dbReference type="Pfam" id="PF23411"/>
    </source>
</evidence>
<keyword evidence="3 4" id="KW-0653">Protein transport</keyword>
<dbReference type="GO" id="GO:0000329">
    <property type="term" value="C:fungal-type vacuole membrane"/>
    <property type="evidence" value="ECO:0007669"/>
    <property type="project" value="UniProtKB-UniRule"/>
</dbReference>